<dbReference type="InterPro" id="IPR030677">
    <property type="entry name" value="Nnr"/>
</dbReference>
<feature type="binding site" evidence="18">
    <location>
        <begin position="129"/>
        <end position="135"/>
    </location>
    <ligand>
        <name>(6S)-NADPHX</name>
        <dbReference type="ChEBI" id="CHEBI:64076"/>
    </ligand>
</feature>
<dbReference type="InterPro" id="IPR036652">
    <property type="entry name" value="YjeF_N_dom_sf"/>
</dbReference>
<dbReference type="Pfam" id="PF01256">
    <property type="entry name" value="Carb_kinase"/>
    <property type="match status" value="1"/>
</dbReference>
<comment type="similarity">
    <text evidence="18">Belongs to the NnrE/AIBP family.</text>
</comment>
<keyword evidence="8 17" id="KW-0521">NADP</keyword>
<keyword evidence="12 17" id="KW-0456">Lyase</keyword>
<evidence type="ECO:0000256" key="7">
    <source>
        <dbReference type="ARBA" id="ARBA00022840"/>
    </source>
</evidence>
<evidence type="ECO:0000256" key="4">
    <source>
        <dbReference type="ARBA" id="ARBA00009524"/>
    </source>
</evidence>
<dbReference type="GO" id="GO:0046496">
    <property type="term" value="P:nicotinamide nucleotide metabolic process"/>
    <property type="evidence" value="ECO:0007669"/>
    <property type="project" value="UniProtKB-UniRule"/>
</dbReference>
<dbReference type="GO" id="GO:0005524">
    <property type="term" value="F:ATP binding"/>
    <property type="evidence" value="ECO:0007669"/>
    <property type="project" value="UniProtKB-UniRule"/>
</dbReference>
<feature type="binding site" evidence="17">
    <location>
        <position position="358"/>
    </location>
    <ligand>
        <name>(6S)-NADPHX</name>
        <dbReference type="ChEBI" id="CHEBI:64076"/>
    </ligand>
</feature>
<evidence type="ECO:0000259" key="20">
    <source>
        <dbReference type="PROSITE" id="PS51383"/>
    </source>
</evidence>
<evidence type="ECO:0000256" key="13">
    <source>
        <dbReference type="ARBA" id="ARBA00023268"/>
    </source>
</evidence>
<dbReference type="GO" id="GO:0052855">
    <property type="term" value="F:ADP-dependent NAD(P)H-hydrate dehydratase activity"/>
    <property type="evidence" value="ECO:0007669"/>
    <property type="project" value="UniProtKB-UniRule"/>
</dbReference>
<dbReference type="Pfam" id="PF03853">
    <property type="entry name" value="YjeF_N"/>
    <property type="match status" value="1"/>
</dbReference>
<evidence type="ECO:0000256" key="18">
    <source>
        <dbReference type="HAMAP-Rule" id="MF_01966"/>
    </source>
</evidence>
<feature type="binding site" evidence="18">
    <location>
        <position position="160"/>
    </location>
    <ligand>
        <name>K(+)</name>
        <dbReference type="ChEBI" id="CHEBI:29103"/>
    </ligand>
</feature>
<dbReference type="InterPro" id="IPR017953">
    <property type="entry name" value="Carbohydrate_kinase_pred_CS"/>
</dbReference>
<keyword evidence="13" id="KW-0511">Multifunctional enzyme</keyword>
<keyword evidence="10 17" id="KW-0520">NAD</keyword>
<dbReference type="SUPFAM" id="SSF64153">
    <property type="entry name" value="YjeF N-terminal domain-like"/>
    <property type="match status" value="1"/>
</dbReference>
<proteinExistence type="inferred from homology"/>
<feature type="binding site" evidence="17">
    <location>
        <position position="254"/>
    </location>
    <ligand>
        <name>(6S)-NADPHX</name>
        <dbReference type="ChEBI" id="CHEBI:64076"/>
    </ligand>
</feature>
<comment type="catalytic activity">
    <reaction evidence="16 17 19">
        <text>(6S)-NADPHX + ADP = AMP + phosphate + NADPH + H(+)</text>
        <dbReference type="Rhea" id="RHEA:32235"/>
        <dbReference type="ChEBI" id="CHEBI:15378"/>
        <dbReference type="ChEBI" id="CHEBI:43474"/>
        <dbReference type="ChEBI" id="CHEBI:57783"/>
        <dbReference type="ChEBI" id="CHEBI:64076"/>
        <dbReference type="ChEBI" id="CHEBI:456215"/>
        <dbReference type="ChEBI" id="CHEBI:456216"/>
        <dbReference type="EC" id="4.2.1.136"/>
    </reaction>
</comment>
<evidence type="ECO:0000256" key="1">
    <source>
        <dbReference type="ARBA" id="ARBA00000013"/>
    </source>
</evidence>
<evidence type="ECO:0000256" key="2">
    <source>
        <dbReference type="ARBA" id="ARBA00000909"/>
    </source>
</evidence>
<reference evidence="22" key="2">
    <citation type="submission" date="2020-09" db="EMBL/GenBank/DDBJ databases">
        <authorList>
            <person name="Sun Q."/>
            <person name="Zhou Y."/>
        </authorList>
    </citation>
    <scope>NUCLEOTIDE SEQUENCE</scope>
    <source>
        <strain evidence="22">CGMCC 4.7308</strain>
    </source>
</reference>
<evidence type="ECO:0000256" key="15">
    <source>
        <dbReference type="ARBA" id="ARBA00048238"/>
    </source>
</evidence>
<dbReference type="EC" id="5.1.99.6" evidence="19"/>
<dbReference type="GO" id="GO:0046872">
    <property type="term" value="F:metal ion binding"/>
    <property type="evidence" value="ECO:0007669"/>
    <property type="project" value="UniProtKB-UniRule"/>
</dbReference>
<dbReference type="NCBIfam" id="TIGR00197">
    <property type="entry name" value="yjeF_nterm"/>
    <property type="match status" value="1"/>
</dbReference>
<evidence type="ECO:0000256" key="6">
    <source>
        <dbReference type="ARBA" id="ARBA00022741"/>
    </source>
</evidence>
<dbReference type="Gene3D" id="3.40.1190.20">
    <property type="match status" value="1"/>
</dbReference>
<evidence type="ECO:0000259" key="21">
    <source>
        <dbReference type="PROSITE" id="PS51385"/>
    </source>
</evidence>
<name>A0A917SXT7_9ACTN</name>
<feature type="domain" description="YjeF N-terminal" evidence="21">
    <location>
        <begin position="10"/>
        <end position="212"/>
    </location>
</feature>
<dbReference type="NCBIfam" id="TIGR00196">
    <property type="entry name" value="yjeF_cterm"/>
    <property type="match status" value="1"/>
</dbReference>
<dbReference type="SUPFAM" id="SSF53613">
    <property type="entry name" value="Ribokinase-like"/>
    <property type="match status" value="1"/>
</dbReference>
<comment type="similarity">
    <text evidence="17">Belongs to the NnrD/CARKD family.</text>
</comment>
<comment type="caution">
    <text evidence="22">The sequence shown here is derived from an EMBL/GenBank/DDBJ whole genome shotgun (WGS) entry which is preliminary data.</text>
</comment>
<organism evidence="22 23">
    <name type="scientific">Nakamurella endophytica</name>
    <dbReference type="NCBI Taxonomy" id="1748367"/>
    <lineage>
        <taxon>Bacteria</taxon>
        <taxon>Bacillati</taxon>
        <taxon>Actinomycetota</taxon>
        <taxon>Actinomycetes</taxon>
        <taxon>Nakamurellales</taxon>
        <taxon>Nakamurellaceae</taxon>
        <taxon>Nakamurella</taxon>
    </lineage>
</organism>
<evidence type="ECO:0000256" key="19">
    <source>
        <dbReference type="PIRNR" id="PIRNR017184"/>
    </source>
</evidence>
<dbReference type="CDD" id="cd01171">
    <property type="entry name" value="YXKO-related"/>
    <property type="match status" value="1"/>
</dbReference>
<dbReference type="InterPro" id="IPR000631">
    <property type="entry name" value="CARKD"/>
</dbReference>
<comment type="cofactor">
    <cofactor evidence="17">
        <name>Mg(2+)</name>
        <dbReference type="ChEBI" id="CHEBI:18420"/>
    </cofactor>
</comment>
<comment type="caution">
    <text evidence="18">Lacks conserved residue(s) required for the propagation of feature annotation.</text>
</comment>
<dbReference type="InterPro" id="IPR029056">
    <property type="entry name" value="Ribokinase-like"/>
</dbReference>
<evidence type="ECO:0000256" key="3">
    <source>
        <dbReference type="ARBA" id="ARBA00006001"/>
    </source>
</evidence>
<keyword evidence="9 18" id="KW-0630">Potassium</keyword>
<protein>
    <recommendedName>
        <fullName evidence="19">Bifunctional NAD(P)H-hydrate repair enzyme</fullName>
    </recommendedName>
    <alternativeName>
        <fullName evidence="19">Nicotinamide nucleotide repair protein</fullName>
    </alternativeName>
    <domain>
        <recommendedName>
            <fullName evidence="19">ADP-dependent (S)-NAD(P)H-hydrate dehydratase</fullName>
            <ecNumber evidence="19">4.2.1.136</ecNumber>
        </recommendedName>
        <alternativeName>
            <fullName evidence="19">ADP-dependent NAD(P)HX dehydratase</fullName>
        </alternativeName>
    </domain>
    <domain>
        <recommendedName>
            <fullName evidence="19">NAD(P)H-hydrate epimerase</fullName>
            <ecNumber evidence="19">5.1.99.6</ecNumber>
        </recommendedName>
    </domain>
</protein>
<comment type="function">
    <text evidence="14 19">Bifunctional enzyme that catalyzes the epimerization of the S- and R-forms of NAD(P)HX and the dehydration of the S-form of NAD(P)HX at the expense of ADP, which is converted to AMP. This allows the repair of both epimers of NAD(P)HX, a damaged form of NAD(P)H that is a result of enzymatic or heat-dependent hydration.</text>
</comment>
<keyword evidence="11 18" id="KW-0413">Isomerase</keyword>
<evidence type="ECO:0000256" key="10">
    <source>
        <dbReference type="ARBA" id="ARBA00023027"/>
    </source>
</evidence>
<comment type="catalytic activity">
    <reaction evidence="1 18 19">
        <text>(6R)-NADHX = (6S)-NADHX</text>
        <dbReference type="Rhea" id="RHEA:32215"/>
        <dbReference type="ChEBI" id="CHEBI:64074"/>
        <dbReference type="ChEBI" id="CHEBI:64075"/>
        <dbReference type="EC" id="5.1.99.6"/>
    </reaction>
</comment>
<keyword evidence="23" id="KW-1185">Reference proteome</keyword>
<dbReference type="HAMAP" id="MF_01965">
    <property type="entry name" value="NADHX_dehydratase"/>
    <property type="match status" value="1"/>
</dbReference>
<comment type="cofactor">
    <cofactor evidence="18 19">
        <name>K(+)</name>
        <dbReference type="ChEBI" id="CHEBI:29103"/>
    </cofactor>
    <text evidence="18 19">Binds 1 potassium ion per subunit.</text>
</comment>
<feature type="binding site" evidence="17">
    <location>
        <position position="307"/>
    </location>
    <ligand>
        <name>(6S)-NADPHX</name>
        <dbReference type="ChEBI" id="CHEBI:64076"/>
    </ligand>
</feature>
<dbReference type="PANTHER" id="PTHR12592">
    <property type="entry name" value="ATP-DEPENDENT (S)-NAD(P)H-HYDRATE DEHYDRATASE FAMILY MEMBER"/>
    <property type="match status" value="1"/>
</dbReference>
<comment type="catalytic activity">
    <reaction evidence="2 18 19">
        <text>(6R)-NADPHX = (6S)-NADPHX</text>
        <dbReference type="Rhea" id="RHEA:32227"/>
        <dbReference type="ChEBI" id="CHEBI:64076"/>
        <dbReference type="ChEBI" id="CHEBI:64077"/>
        <dbReference type="EC" id="5.1.99.6"/>
    </reaction>
</comment>
<evidence type="ECO:0000256" key="12">
    <source>
        <dbReference type="ARBA" id="ARBA00023239"/>
    </source>
</evidence>
<feature type="domain" description="YjeF C-terminal" evidence="20">
    <location>
        <begin position="219"/>
        <end position="477"/>
    </location>
</feature>
<comment type="subunit">
    <text evidence="17">Homotetramer.</text>
</comment>
<evidence type="ECO:0000256" key="9">
    <source>
        <dbReference type="ARBA" id="ARBA00022958"/>
    </source>
</evidence>
<feature type="binding site" evidence="17">
    <location>
        <position position="421"/>
    </location>
    <ligand>
        <name>AMP</name>
        <dbReference type="ChEBI" id="CHEBI:456215"/>
    </ligand>
</feature>
<comment type="similarity">
    <text evidence="4 19">In the C-terminal section; belongs to the NnrD/CARKD family.</text>
</comment>
<comment type="catalytic activity">
    <reaction evidence="15 17 19">
        <text>(6S)-NADHX + ADP = AMP + phosphate + NADH + H(+)</text>
        <dbReference type="Rhea" id="RHEA:32223"/>
        <dbReference type="ChEBI" id="CHEBI:15378"/>
        <dbReference type="ChEBI" id="CHEBI:43474"/>
        <dbReference type="ChEBI" id="CHEBI:57945"/>
        <dbReference type="ChEBI" id="CHEBI:64074"/>
        <dbReference type="ChEBI" id="CHEBI:456215"/>
        <dbReference type="ChEBI" id="CHEBI:456216"/>
        <dbReference type="EC" id="4.2.1.136"/>
    </reaction>
</comment>
<dbReference type="InterPro" id="IPR004443">
    <property type="entry name" value="YjeF_N_dom"/>
</dbReference>
<evidence type="ECO:0000256" key="8">
    <source>
        <dbReference type="ARBA" id="ARBA00022857"/>
    </source>
</evidence>
<feature type="binding site" evidence="18">
    <location>
        <begin position="58"/>
        <end position="62"/>
    </location>
    <ligand>
        <name>(6S)-NADPHX</name>
        <dbReference type="ChEBI" id="CHEBI:64076"/>
    </ligand>
</feature>
<evidence type="ECO:0000256" key="16">
    <source>
        <dbReference type="ARBA" id="ARBA00049209"/>
    </source>
</evidence>
<accession>A0A917SXT7</accession>
<keyword evidence="6 17" id="KW-0547">Nucleotide-binding</keyword>
<gene>
    <name evidence="22" type="primary">nnr</name>
    <name evidence="17" type="synonym">nnrD</name>
    <name evidence="18" type="synonym">nnrE</name>
    <name evidence="22" type="ORF">GCM10011594_24010</name>
</gene>
<comment type="similarity">
    <text evidence="3 19">In the N-terminal section; belongs to the NnrE/AIBP family.</text>
</comment>
<dbReference type="HAMAP" id="MF_01966">
    <property type="entry name" value="NADHX_epimerase"/>
    <property type="match status" value="1"/>
</dbReference>
<dbReference type="PROSITE" id="PS51385">
    <property type="entry name" value="YJEF_N"/>
    <property type="match status" value="1"/>
</dbReference>
<dbReference type="Gene3D" id="3.40.50.10260">
    <property type="entry name" value="YjeF N-terminal domain"/>
    <property type="match status" value="1"/>
</dbReference>
<evidence type="ECO:0000313" key="22">
    <source>
        <dbReference type="EMBL" id="GGM03057.1"/>
    </source>
</evidence>
<keyword evidence="5 18" id="KW-0479">Metal-binding</keyword>
<keyword evidence="7 17" id="KW-0067">ATP-binding</keyword>
<dbReference type="PANTHER" id="PTHR12592:SF0">
    <property type="entry name" value="ATP-DEPENDENT (S)-NAD(P)H-HYDRATE DEHYDRATASE"/>
    <property type="match status" value="1"/>
</dbReference>
<dbReference type="EC" id="4.2.1.136" evidence="19"/>
<dbReference type="Proteomes" id="UP000655208">
    <property type="component" value="Unassembled WGS sequence"/>
</dbReference>
<evidence type="ECO:0000256" key="17">
    <source>
        <dbReference type="HAMAP-Rule" id="MF_01965"/>
    </source>
</evidence>
<sequence>MLHAWTVEQIRAAESAALARTGDQELMRRAAGHVAWAVCDRLDPVTGAEAVLLVGAGNNGGDALHAGALLRRRGMAVTAVLLDPGRAHAGGLAAFRARRGRVLAVDGAGGGAVAGVLERADVVVDGIVGIGARGPLRPDAARWVDLVPAAALRVAVDVPSGLDPDTGTHAGPVFTADVTVTVGGLKPGLLLADDVAGTVLVADVGFAPKPADARVEVLTDLDVEALLPDPRTGSDKYTGGVPGIVAGSAQYPGAALLCVGGAVRVRPGMVRYAGPQAAAVVARWPEVVAGDDPSRAGQVQAWVAGPGMGTDEAALDRLRTVVDADAPVLVDADGLTLLARHPELLAARRDRPTVLTPHEREFARIFPDLDLADRLGAVRRAAALAGVTVLLKGHRTLVAEPGGTVTVNTTGSGWLATAGSGDVLSGVIGSLLAAGLSPATAAAAGAHLHGRAGERAAALRAAGAHQLWDLLRVPVQR</sequence>
<dbReference type="PROSITE" id="PS01050">
    <property type="entry name" value="YJEF_C_2"/>
    <property type="match status" value="1"/>
</dbReference>
<evidence type="ECO:0000256" key="11">
    <source>
        <dbReference type="ARBA" id="ARBA00023235"/>
    </source>
</evidence>
<dbReference type="PIRSF" id="PIRSF017184">
    <property type="entry name" value="Nnr"/>
    <property type="match status" value="1"/>
</dbReference>
<comment type="function">
    <text evidence="17">Catalyzes the dehydration of the S-form of NAD(P)HX at the expense of ADP, which is converted to AMP. Together with NAD(P)HX epimerase, which catalyzes the epimerization of the S- and R-forms, the enzyme allows the repair of both epimers of NAD(P)HX, a damaged form of NAD(P)H that is a result of enzymatic or heat-dependent hydration.</text>
</comment>
<dbReference type="GO" id="GO:0052856">
    <property type="term" value="F:NAD(P)HX epimerase activity"/>
    <property type="evidence" value="ECO:0007669"/>
    <property type="project" value="UniProtKB-UniRule"/>
</dbReference>
<feature type="binding site" evidence="17">
    <location>
        <position position="422"/>
    </location>
    <ligand>
        <name>(6S)-NADPHX</name>
        <dbReference type="ChEBI" id="CHEBI:64076"/>
    </ligand>
</feature>
<feature type="binding site" evidence="18">
    <location>
        <position position="59"/>
    </location>
    <ligand>
        <name>K(+)</name>
        <dbReference type="ChEBI" id="CHEBI:29103"/>
    </ligand>
</feature>
<dbReference type="EMBL" id="BMNA01000004">
    <property type="protein sequence ID" value="GGM03057.1"/>
    <property type="molecule type" value="Genomic_DNA"/>
</dbReference>
<comment type="function">
    <text evidence="18">Catalyzes the epimerization of the S- and R-forms of NAD(P)HX, a damaged form of NAD(P)H that is a result of enzymatic or heat-dependent hydration. This is a prerequisite for the S-specific NAD(P)H-hydrate dehydratase to allow the repair of both epimers of NAD(P)HX.</text>
</comment>
<feature type="binding site" evidence="18">
    <location>
        <position position="125"/>
    </location>
    <ligand>
        <name>K(+)</name>
        <dbReference type="ChEBI" id="CHEBI:29103"/>
    </ligand>
</feature>
<evidence type="ECO:0000256" key="5">
    <source>
        <dbReference type="ARBA" id="ARBA00022723"/>
    </source>
</evidence>
<dbReference type="GO" id="GO:0110051">
    <property type="term" value="P:metabolite repair"/>
    <property type="evidence" value="ECO:0007669"/>
    <property type="project" value="TreeGrafter"/>
</dbReference>
<dbReference type="PROSITE" id="PS51383">
    <property type="entry name" value="YJEF_C_3"/>
    <property type="match status" value="1"/>
</dbReference>
<feature type="binding site" evidence="17">
    <location>
        <begin position="392"/>
        <end position="396"/>
    </location>
    <ligand>
        <name>AMP</name>
        <dbReference type="ChEBI" id="CHEBI:456215"/>
    </ligand>
</feature>
<evidence type="ECO:0000313" key="23">
    <source>
        <dbReference type="Proteomes" id="UP000655208"/>
    </source>
</evidence>
<dbReference type="AlphaFoldDB" id="A0A917SXT7"/>
<dbReference type="RefSeq" id="WP_188941755.1">
    <property type="nucleotide sequence ID" value="NZ_BMNA01000004.1"/>
</dbReference>
<reference evidence="22" key="1">
    <citation type="journal article" date="2014" name="Int. J. Syst. Evol. Microbiol.">
        <title>Complete genome sequence of Corynebacterium casei LMG S-19264T (=DSM 44701T), isolated from a smear-ripened cheese.</title>
        <authorList>
            <consortium name="US DOE Joint Genome Institute (JGI-PGF)"/>
            <person name="Walter F."/>
            <person name="Albersmeier A."/>
            <person name="Kalinowski J."/>
            <person name="Ruckert C."/>
        </authorList>
    </citation>
    <scope>NUCLEOTIDE SEQUENCE</scope>
    <source>
        <strain evidence="22">CGMCC 4.7308</strain>
    </source>
</reference>
<evidence type="ECO:0000256" key="14">
    <source>
        <dbReference type="ARBA" id="ARBA00025153"/>
    </source>
</evidence>
<feature type="binding site" evidence="18">
    <location>
        <position position="157"/>
    </location>
    <ligand>
        <name>(6S)-NADPHX</name>
        <dbReference type="ChEBI" id="CHEBI:64076"/>
    </ligand>
</feature>